<dbReference type="RefSeq" id="XP_005534785.1">
    <property type="nucleotide sequence ID" value="XM_005534728.1"/>
</dbReference>
<organism evidence="3 4">
    <name type="scientific">Cyanidioschyzon merolae (strain NIES-3377 / 10D)</name>
    <name type="common">Unicellular red alga</name>
    <dbReference type="NCBI Taxonomy" id="280699"/>
    <lineage>
        <taxon>Eukaryota</taxon>
        <taxon>Rhodophyta</taxon>
        <taxon>Bangiophyceae</taxon>
        <taxon>Cyanidiales</taxon>
        <taxon>Cyanidiaceae</taxon>
        <taxon>Cyanidioschyzon</taxon>
    </lineage>
</organism>
<dbReference type="EMBL" id="AP006492">
    <property type="protein sequence ID" value="BAM80178.1"/>
    <property type="molecule type" value="Genomic_DNA"/>
</dbReference>
<dbReference type="Gramene" id="CMJ034CT">
    <property type="protein sequence ID" value="CMJ034CT"/>
    <property type="gene ID" value="CMJ034C"/>
</dbReference>
<reference evidence="3 4" key="1">
    <citation type="journal article" date="2004" name="Nature">
        <title>Genome sequence of the ultrasmall unicellular red alga Cyanidioschyzon merolae 10D.</title>
        <authorList>
            <person name="Matsuzaki M."/>
            <person name="Misumi O."/>
            <person name="Shin-i T."/>
            <person name="Maruyama S."/>
            <person name="Takahara M."/>
            <person name="Miyagishima S."/>
            <person name="Mori T."/>
            <person name="Nishida K."/>
            <person name="Yagisawa F."/>
            <person name="Nishida K."/>
            <person name="Yoshida Y."/>
            <person name="Nishimura Y."/>
            <person name="Nakao S."/>
            <person name="Kobayashi T."/>
            <person name="Momoyama Y."/>
            <person name="Higashiyama T."/>
            <person name="Minoda A."/>
            <person name="Sano M."/>
            <person name="Nomoto H."/>
            <person name="Oishi K."/>
            <person name="Hayashi H."/>
            <person name="Ohta F."/>
            <person name="Nishizaka S."/>
            <person name="Haga S."/>
            <person name="Miura S."/>
            <person name="Morishita T."/>
            <person name="Kabeya Y."/>
            <person name="Terasawa K."/>
            <person name="Suzuki Y."/>
            <person name="Ishii Y."/>
            <person name="Asakawa S."/>
            <person name="Takano H."/>
            <person name="Ohta N."/>
            <person name="Kuroiwa H."/>
            <person name="Tanaka K."/>
            <person name="Shimizu N."/>
            <person name="Sugano S."/>
            <person name="Sato N."/>
            <person name="Nozaki H."/>
            <person name="Ogasawara N."/>
            <person name="Kohara Y."/>
            <person name="Kuroiwa T."/>
        </authorList>
    </citation>
    <scope>NUCLEOTIDE SEQUENCE [LARGE SCALE GENOMIC DNA]</scope>
    <source>
        <strain evidence="3 4">10D</strain>
    </source>
</reference>
<name>M1VH70_CYAM1</name>
<dbReference type="Pfam" id="PF00170">
    <property type="entry name" value="bZIP_1"/>
    <property type="match status" value="1"/>
</dbReference>
<feature type="region of interest" description="Disordered" evidence="1">
    <location>
        <begin position="1"/>
        <end position="36"/>
    </location>
</feature>
<dbReference type="GeneID" id="16994125"/>
<dbReference type="Gene3D" id="1.20.5.170">
    <property type="match status" value="1"/>
</dbReference>
<gene>
    <name evidence="3" type="ORF">CYME_CMJ034C</name>
</gene>
<dbReference type="InterPro" id="IPR046347">
    <property type="entry name" value="bZIP_sf"/>
</dbReference>
<reference evidence="3 4" key="2">
    <citation type="journal article" date="2007" name="BMC Biol.">
        <title>A 100%-complete sequence reveals unusually simple genomic features in the hot-spring red alga Cyanidioschyzon merolae.</title>
        <authorList>
            <person name="Nozaki H."/>
            <person name="Takano H."/>
            <person name="Misumi O."/>
            <person name="Terasawa K."/>
            <person name="Matsuzaki M."/>
            <person name="Maruyama S."/>
            <person name="Nishida K."/>
            <person name="Yagisawa F."/>
            <person name="Yoshida Y."/>
            <person name="Fujiwara T."/>
            <person name="Takio S."/>
            <person name="Tamura K."/>
            <person name="Chung S.J."/>
            <person name="Nakamura S."/>
            <person name="Kuroiwa H."/>
            <person name="Tanaka K."/>
            <person name="Sato N."/>
            <person name="Kuroiwa T."/>
        </authorList>
    </citation>
    <scope>NUCLEOTIDE SEQUENCE [LARGE SCALE GENOMIC DNA]</scope>
    <source>
        <strain evidence="3 4">10D</strain>
    </source>
</reference>
<feature type="compositionally biased region" description="Basic and acidic residues" evidence="1">
    <location>
        <begin position="493"/>
        <end position="516"/>
    </location>
</feature>
<dbReference type="KEGG" id="cme:CYME_CMJ034C"/>
<dbReference type="CDD" id="cd17039">
    <property type="entry name" value="Ubl_ubiquitin_like"/>
    <property type="match status" value="1"/>
</dbReference>
<dbReference type="OrthoDB" id="6090at2759"/>
<evidence type="ECO:0000313" key="4">
    <source>
        <dbReference type="Proteomes" id="UP000007014"/>
    </source>
</evidence>
<dbReference type="InterPro" id="IPR004827">
    <property type="entry name" value="bZIP"/>
</dbReference>
<dbReference type="SUPFAM" id="SSF57959">
    <property type="entry name" value="Leucine zipper domain"/>
    <property type="match status" value="1"/>
</dbReference>
<feature type="region of interest" description="Disordered" evidence="1">
    <location>
        <begin position="460"/>
        <end position="516"/>
    </location>
</feature>
<feature type="region of interest" description="Disordered" evidence="1">
    <location>
        <begin position="383"/>
        <end position="440"/>
    </location>
</feature>
<dbReference type="STRING" id="280699.M1VH70"/>
<dbReference type="OMA" id="LERMCIV"/>
<dbReference type="HOGENOM" id="CLU_477662_0_0_1"/>
<dbReference type="SMART" id="SM00338">
    <property type="entry name" value="BRLZ"/>
    <property type="match status" value="1"/>
</dbReference>
<feature type="domain" description="BZIP" evidence="2">
    <location>
        <begin position="494"/>
        <end position="557"/>
    </location>
</feature>
<protein>
    <submittedName>
        <fullName evidence="3">BZIP transcription factor</fullName>
    </submittedName>
</protein>
<dbReference type="PROSITE" id="PS00036">
    <property type="entry name" value="BZIP_BASIC"/>
    <property type="match status" value="1"/>
</dbReference>
<feature type="compositionally biased region" description="Polar residues" evidence="1">
    <location>
        <begin position="182"/>
        <end position="191"/>
    </location>
</feature>
<dbReference type="CDD" id="cd14686">
    <property type="entry name" value="bZIP"/>
    <property type="match status" value="1"/>
</dbReference>
<evidence type="ECO:0000313" key="3">
    <source>
        <dbReference type="EMBL" id="BAM80178.1"/>
    </source>
</evidence>
<sequence>MSEERVHQSSPPACFRGPESTPSVSSTDELAGTKREHLVDSERSYLQLPALTDHSDLSLASLPLLVQVSDTQSGDSAKSDSERAYALVHVSPIATVREVKQELVKQGIIPVEDLPSVQLIFGEETLSENSPLTEYFLPELYDYSEALLRMIDQGGLDVEQKHEAMERALQVIGSMRDGISSGRESSSTKPSVASAVQRAAAPGSERLQLPGIDMLPRPLGTSAVHLENEGATDVVATRNVSPGKGVTAAPLWSPMLPSLSPTGASVIATEPYALWTPMQLSTPMDMAERLHMLEPRLFTPEGVSAVGAFVPLSARLRQQNGGHSARLIAQEPALQPGGGAISGTSSFVDARTRSLAEAGPLESSVIRGSEAPCDIPKKRAKYARAASGARTSTAGSSYSSDMTGQSRCDQDCESPQPGDASSLARSGPHEHTASVQSAANQRLVSNLKNLPDRWVMEGAHEGQVPVRGRSQASQGTEASSSDSRPVRLASLSPEERRRRRMEQNRKSAERSRLRKKELEQRYRAAVRQLSEENAELRRQLDSFREQIQRMQQLLAVQMRATSAPLDTPSQQ</sequence>
<proteinExistence type="predicted"/>
<evidence type="ECO:0000259" key="2">
    <source>
        <dbReference type="PROSITE" id="PS50217"/>
    </source>
</evidence>
<evidence type="ECO:0000256" key="1">
    <source>
        <dbReference type="SAM" id="MobiDB-lite"/>
    </source>
</evidence>
<accession>M1VH70</accession>
<dbReference type="Proteomes" id="UP000007014">
    <property type="component" value="Chromosome 10"/>
</dbReference>
<feature type="compositionally biased region" description="Low complexity" evidence="1">
    <location>
        <begin position="383"/>
        <end position="400"/>
    </location>
</feature>
<keyword evidence="4" id="KW-1185">Reference proteome</keyword>
<feature type="region of interest" description="Disordered" evidence="1">
    <location>
        <begin position="177"/>
        <end position="203"/>
    </location>
</feature>
<feature type="compositionally biased region" description="Polar residues" evidence="1">
    <location>
        <begin position="470"/>
        <end position="483"/>
    </location>
</feature>
<dbReference type="GO" id="GO:0003700">
    <property type="term" value="F:DNA-binding transcription factor activity"/>
    <property type="evidence" value="ECO:0007669"/>
    <property type="project" value="InterPro"/>
</dbReference>
<dbReference type="AlphaFoldDB" id="M1VH70"/>
<dbReference type="PROSITE" id="PS50217">
    <property type="entry name" value="BZIP"/>
    <property type="match status" value="1"/>
</dbReference>